<reference evidence="2 3" key="1">
    <citation type="submission" date="2021-06" db="EMBL/GenBank/DDBJ databases">
        <title>New haloarchaea isolates fom saline soil.</title>
        <authorList>
            <person name="Duran-Viseras A."/>
            <person name="Sanchez-Porro C.S."/>
            <person name="Ventosa A."/>
        </authorList>
    </citation>
    <scope>NUCLEOTIDE SEQUENCE [LARGE SCALE GENOMIC DNA]</scope>
    <source>
        <strain evidence="2 3">JCM 183640</strain>
    </source>
</reference>
<feature type="region of interest" description="Disordered" evidence="1">
    <location>
        <begin position="61"/>
        <end position="170"/>
    </location>
</feature>
<feature type="compositionally biased region" description="Low complexity" evidence="1">
    <location>
        <begin position="129"/>
        <end position="145"/>
    </location>
</feature>
<keyword evidence="3" id="KW-1185">Reference proteome</keyword>
<organism evidence="2 3">
    <name type="scientific">Haloarcula limicola</name>
    <dbReference type="NCBI Taxonomy" id="1429915"/>
    <lineage>
        <taxon>Archaea</taxon>
        <taxon>Methanobacteriati</taxon>
        <taxon>Methanobacteriota</taxon>
        <taxon>Stenosarchaea group</taxon>
        <taxon>Halobacteria</taxon>
        <taxon>Halobacteriales</taxon>
        <taxon>Haloarculaceae</taxon>
        <taxon>Haloarcula</taxon>
    </lineage>
</organism>
<accession>A0A8J8C8L1</accession>
<evidence type="ECO:0000256" key="1">
    <source>
        <dbReference type="SAM" id="MobiDB-lite"/>
    </source>
</evidence>
<evidence type="ECO:0000313" key="2">
    <source>
        <dbReference type="EMBL" id="MBV0924685.1"/>
    </source>
</evidence>
<proteinExistence type="predicted"/>
<dbReference type="EMBL" id="JAHQXF010000002">
    <property type="protein sequence ID" value="MBV0924685.1"/>
    <property type="molecule type" value="Genomic_DNA"/>
</dbReference>
<dbReference type="OrthoDB" id="204261at2157"/>
<dbReference type="AlphaFoldDB" id="A0A8J8C8L1"/>
<evidence type="ECO:0000313" key="3">
    <source>
        <dbReference type="Proteomes" id="UP000766550"/>
    </source>
</evidence>
<protein>
    <submittedName>
        <fullName evidence="2">Uncharacterized protein</fullName>
    </submittedName>
</protein>
<dbReference type="Proteomes" id="UP000766550">
    <property type="component" value="Unassembled WGS sequence"/>
</dbReference>
<feature type="compositionally biased region" description="Basic and acidic residues" evidence="1">
    <location>
        <begin position="70"/>
        <end position="83"/>
    </location>
</feature>
<gene>
    <name evidence="2" type="ORF">KTS45_10795</name>
</gene>
<name>A0A8J8C8L1_9EURY</name>
<comment type="caution">
    <text evidence="2">The sequence shown here is derived from an EMBL/GenBank/DDBJ whole genome shotgun (WGS) entry which is preliminary data.</text>
</comment>
<dbReference type="RefSeq" id="WP_162319237.1">
    <property type="nucleotide sequence ID" value="NZ_JAHQXF010000002.1"/>
</dbReference>
<sequence>MDRLSSCYFCGGALDASLAEYPVVPKRLRSPDAERRTVVLCQTCRRKLGTVVEEVVAAAEGESDAAGTADARDIHDASGDREAQSASEADPMATDETTDAGDPERGDPLLEDATGATGVETAEDEATDSTGAAATETPPAAGESPSGADAQASDDAERAGSDEGDSGGASLTRLEYNRVMRLVQNRQLPVEKAEIREVAVNAYDIEPEEFDAITDAAVERGLIGEADGRFVPAE</sequence>